<evidence type="ECO:0000313" key="2">
    <source>
        <dbReference type="EMBL" id="KAI0301152.1"/>
    </source>
</evidence>
<dbReference type="AlphaFoldDB" id="A0AAD4M3W3"/>
<dbReference type="EMBL" id="WTXG01000015">
    <property type="protein sequence ID" value="KAI0301152.1"/>
    <property type="molecule type" value="Genomic_DNA"/>
</dbReference>
<organism evidence="2 3">
    <name type="scientific">Multifurca ochricompacta</name>
    <dbReference type="NCBI Taxonomy" id="376703"/>
    <lineage>
        <taxon>Eukaryota</taxon>
        <taxon>Fungi</taxon>
        <taxon>Dikarya</taxon>
        <taxon>Basidiomycota</taxon>
        <taxon>Agaricomycotina</taxon>
        <taxon>Agaricomycetes</taxon>
        <taxon>Russulales</taxon>
        <taxon>Russulaceae</taxon>
        <taxon>Multifurca</taxon>
    </lineage>
</organism>
<keyword evidence="1" id="KW-1133">Transmembrane helix</keyword>
<comment type="caution">
    <text evidence="2">The sequence shown here is derived from an EMBL/GenBank/DDBJ whole genome shotgun (WGS) entry which is preliminary data.</text>
</comment>
<evidence type="ECO:0000256" key="1">
    <source>
        <dbReference type="SAM" id="Phobius"/>
    </source>
</evidence>
<feature type="transmembrane region" description="Helical" evidence="1">
    <location>
        <begin position="95"/>
        <end position="113"/>
    </location>
</feature>
<sequence length="129" mass="14947">MAGAVADIRSTYGAAFIGLLVSTILFGVTITQTWIYYWHYRNKDPRLLKIFVALLFVLDSLHTILCIYSIYWYLILNFGNVESLDFNMWAMNVRRLLRLISPSWAVHIIFTLLRVKPTSTDSLAFQFSC</sequence>
<feature type="transmembrane region" description="Helical" evidence="1">
    <location>
        <begin position="12"/>
        <end position="38"/>
    </location>
</feature>
<gene>
    <name evidence="2" type="ORF">B0F90DRAFT_351315</name>
</gene>
<keyword evidence="1" id="KW-0472">Membrane</keyword>
<dbReference type="PANTHER" id="PTHR40465">
    <property type="entry name" value="CHROMOSOME 1, WHOLE GENOME SHOTGUN SEQUENCE"/>
    <property type="match status" value="1"/>
</dbReference>
<keyword evidence="3" id="KW-1185">Reference proteome</keyword>
<accession>A0AAD4M3W3</accession>
<dbReference type="Proteomes" id="UP001203297">
    <property type="component" value="Unassembled WGS sequence"/>
</dbReference>
<feature type="transmembrane region" description="Helical" evidence="1">
    <location>
        <begin position="50"/>
        <end position="75"/>
    </location>
</feature>
<protein>
    <submittedName>
        <fullName evidence="2">Uncharacterized protein</fullName>
    </submittedName>
</protein>
<keyword evidence="1" id="KW-0812">Transmembrane</keyword>
<evidence type="ECO:0000313" key="3">
    <source>
        <dbReference type="Proteomes" id="UP001203297"/>
    </source>
</evidence>
<reference evidence="2" key="1">
    <citation type="journal article" date="2022" name="New Phytol.">
        <title>Evolutionary transition to the ectomycorrhizal habit in the genomes of a hyperdiverse lineage of mushroom-forming fungi.</title>
        <authorList>
            <person name="Looney B."/>
            <person name="Miyauchi S."/>
            <person name="Morin E."/>
            <person name="Drula E."/>
            <person name="Courty P.E."/>
            <person name="Kohler A."/>
            <person name="Kuo A."/>
            <person name="LaButti K."/>
            <person name="Pangilinan J."/>
            <person name="Lipzen A."/>
            <person name="Riley R."/>
            <person name="Andreopoulos W."/>
            <person name="He G."/>
            <person name="Johnson J."/>
            <person name="Nolan M."/>
            <person name="Tritt A."/>
            <person name="Barry K.W."/>
            <person name="Grigoriev I.V."/>
            <person name="Nagy L.G."/>
            <person name="Hibbett D."/>
            <person name="Henrissat B."/>
            <person name="Matheny P.B."/>
            <person name="Labbe J."/>
            <person name="Martin F.M."/>
        </authorList>
    </citation>
    <scope>NUCLEOTIDE SEQUENCE</scope>
    <source>
        <strain evidence="2">BPL690</strain>
    </source>
</reference>
<proteinExistence type="predicted"/>
<dbReference type="PANTHER" id="PTHR40465:SF1">
    <property type="entry name" value="DUF6534 DOMAIN-CONTAINING PROTEIN"/>
    <property type="match status" value="1"/>
</dbReference>
<name>A0AAD4M3W3_9AGAM</name>